<dbReference type="RefSeq" id="WP_027446804.1">
    <property type="nucleotide sequence ID" value="NZ_AULJ01000041.1"/>
</dbReference>
<evidence type="ECO:0000313" key="2">
    <source>
        <dbReference type="EMBL" id="KGX84665.1"/>
    </source>
</evidence>
<dbReference type="Proteomes" id="UP000030403">
    <property type="component" value="Unassembled WGS sequence"/>
</dbReference>
<dbReference type="OrthoDB" id="9933934at2"/>
<comment type="caution">
    <text evidence="2">The sequence shown here is derived from an EMBL/GenBank/DDBJ whole genome shotgun (WGS) entry which is preliminary data.</text>
</comment>
<reference evidence="2 3" key="1">
    <citation type="submission" date="2013-08" db="EMBL/GenBank/DDBJ databases">
        <authorList>
            <person name="Huang J."/>
            <person name="Wang G."/>
        </authorList>
    </citation>
    <scope>NUCLEOTIDE SEQUENCE [LARGE SCALE GENOMIC DNA]</scope>
    <source>
        <strain evidence="2 3">BH030004</strain>
    </source>
</reference>
<keyword evidence="1" id="KW-0812">Transmembrane</keyword>
<dbReference type="eggNOG" id="ENOG5030CE0">
    <property type="taxonomic scope" value="Bacteria"/>
</dbReference>
<evidence type="ECO:0000256" key="1">
    <source>
        <dbReference type="SAM" id="Phobius"/>
    </source>
</evidence>
<feature type="transmembrane region" description="Helical" evidence="1">
    <location>
        <begin position="74"/>
        <end position="90"/>
    </location>
</feature>
<gene>
    <name evidence="2" type="ORF">N783_16400</name>
</gene>
<accession>A0A0A5G0S1</accession>
<evidence type="ECO:0000313" key="3">
    <source>
        <dbReference type="Proteomes" id="UP000030403"/>
    </source>
</evidence>
<feature type="transmembrane region" description="Helical" evidence="1">
    <location>
        <begin position="5"/>
        <end position="24"/>
    </location>
</feature>
<keyword evidence="1" id="KW-1133">Transmembrane helix</keyword>
<sequence>MMIMLFWGGIALTGCFFSILVIPFAQVPLTMDSIMLCVLYPVDFFLGSVAFFISFISHALLLQQIFLIEKSSPVKSIIGLILYVTPITLIQYSVKIVLFFFVFSFMYSLLTLLSYRKQHKKTIKERG</sequence>
<keyword evidence="3" id="KW-1185">Reference proteome</keyword>
<dbReference type="AlphaFoldDB" id="A0A0A5G0S1"/>
<organism evidence="2 3">
    <name type="scientific">Pontibacillus marinus BH030004 = DSM 16465</name>
    <dbReference type="NCBI Taxonomy" id="1385511"/>
    <lineage>
        <taxon>Bacteria</taxon>
        <taxon>Bacillati</taxon>
        <taxon>Bacillota</taxon>
        <taxon>Bacilli</taxon>
        <taxon>Bacillales</taxon>
        <taxon>Bacillaceae</taxon>
        <taxon>Pontibacillus</taxon>
    </lineage>
</organism>
<name>A0A0A5G0S1_9BACI</name>
<dbReference type="EMBL" id="AVPF01000051">
    <property type="protein sequence ID" value="KGX84665.1"/>
    <property type="molecule type" value="Genomic_DNA"/>
</dbReference>
<protein>
    <submittedName>
        <fullName evidence="2">Uncharacterized protein</fullName>
    </submittedName>
</protein>
<feature type="transmembrane region" description="Helical" evidence="1">
    <location>
        <begin position="96"/>
        <end position="115"/>
    </location>
</feature>
<proteinExistence type="predicted"/>
<feature type="transmembrane region" description="Helical" evidence="1">
    <location>
        <begin position="44"/>
        <end position="62"/>
    </location>
</feature>
<dbReference type="STRING" id="1385511.GCA_000425225_03186"/>
<keyword evidence="1" id="KW-0472">Membrane</keyword>